<evidence type="ECO:0000256" key="2">
    <source>
        <dbReference type="SAM" id="Coils"/>
    </source>
</evidence>
<evidence type="ECO:0000259" key="4">
    <source>
        <dbReference type="PROSITE" id="PS50913"/>
    </source>
</evidence>
<dbReference type="PANTHER" id="PTHR23157:SF24">
    <property type="entry name" value="GOLGIN SUBFAMILY A MEMBER 1"/>
    <property type="match status" value="1"/>
</dbReference>
<reference evidence="6" key="1">
    <citation type="submission" date="2025-08" db="UniProtKB">
        <authorList>
            <consortium name="RefSeq"/>
        </authorList>
    </citation>
    <scope>IDENTIFICATION</scope>
    <source>
        <tissue evidence="6">Testes</tissue>
    </source>
</reference>
<dbReference type="PROSITE" id="PS50913">
    <property type="entry name" value="GRIP"/>
    <property type="match status" value="1"/>
</dbReference>
<feature type="region of interest" description="Disordered" evidence="3">
    <location>
        <begin position="1"/>
        <end position="66"/>
    </location>
</feature>
<dbReference type="PANTHER" id="PTHR23157">
    <property type="entry name" value="GRIP AND COILED-COIL DOMAIN-CONTAINING PROTEIN 1"/>
    <property type="match status" value="1"/>
</dbReference>
<keyword evidence="5" id="KW-1185">Reference proteome</keyword>
<sequence>MFAKLKKKLVEEDGENPLNRSFSSPGPGQATRREPQSRNSAGRRESVESDNESRTSSPLASASKEELLLRISKKNERIKDLDSKVTEYGTMLKDAIKMKDKLEIALEKQQDAGLKRIQEMNEEYQVRRSKMSEDHALVLQNKEEEYQTQLQSILKEKSVLEDKVEKLEANFFKNREESDELQGFQTQEMAKIKHLFLNCQEELSKCNDELKLKTQQLEENIRLRESLETSLETNKKILEKVTKERDNLKQGRMDNADLIIKFEREKTNYTEKVAELNKEISEKCSSLHHLESKLNTLQDDYDSLKHSNDVFRQQMSSLVEEKESTITHLEKRIVILEQRLQDNDLNSDDQLKAAKTERDLLEERLEESRQHVNDVKTTWSSKITSLEQQISHLNSKMAEDNEELALTQQQTQTMKQNFEKQVEELKVSLKAAEDRALKNLELANEAESKFEVQKVQTEVELHRSRQQVLDAKQLTTEMRQHLHDKISALESQLIALETTKEFDKANYQQRIYQLENLQTEYLEKEIEHEKQIGTIEEDYQGLKERLRQKERECISVNRSLEEMTRKAELLAKQVDEETPMMQEQVNSLHEHLLKKEENLKEVIHEKEKIQKQNKDLLKEVRELLERCQIVQSEAHKLQTSKNDTLLMYQTTLNEKQEEVKQCHLRINELKERHKNIETLQRSTSIHDGDLDDSEINQLKKLVSELEDNLAEKNKTIKMQQQRLSDLKKTLQRELKIQSSGTDLDDINNRDREREMIPRSSTVPSGMNQTHISPLPPGHGATIEPLKAHEIRDTNFQYLRHVIFKYMCSSDPEAMQLIKAVAVLLQFSRQEERLVKETIEWKMSWFGSKPTPAKPLKMQYR</sequence>
<evidence type="ECO:0000256" key="3">
    <source>
        <dbReference type="SAM" id="MobiDB-lite"/>
    </source>
</evidence>
<organism evidence="5 6">
    <name type="scientific">Saccoglossus kowalevskii</name>
    <name type="common">Acorn worm</name>
    <dbReference type="NCBI Taxonomy" id="10224"/>
    <lineage>
        <taxon>Eukaryota</taxon>
        <taxon>Metazoa</taxon>
        <taxon>Hemichordata</taxon>
        <taxon>Enteropneusta</taxon>
        <taxon>Harrimaniidae</taxon>
        <taxon>Saccoglossus</taxon>
    </lineage>
</organism>
<proteinExistence type="predicted"/>
<feature type="compositionally biased region" description="Basic and acidic residues" evidence="3">
    <location>
        <begin position="31"/>
        <end position="53"/>
    </location>
</feature>
<dbReference type="InterPro" id="IPR000237">
    <property type="entry name" value="GRIP_dom"/>
</dbReference>
<protein>
    <submittedName>
        <fullName evidence="6">Golgin subfamily A member 1-like</fullName>
    </submittedName>
</protein>
<accession>A0ABM0MFW8</accession>
<dbReference type="Pfam" id="PF01465">
    <property type="entry name" value="GRIP"/>
    <property type="match status" value="1"/>
</dbReference>
<evidence type="ECO:0000256" key="1">
    <source>
        <dbReference type="ARBA" id="ARBA00023054"/>
    </source>
</evidence>
<dbReference type="GeneID" id="102809490"/>
<feature type="domain" description="GRIP" evidence="4">
    <location>
        <begin position="788"/>
        <end position="837"/>
    </location>
</feature>
<dbReference type="SMART" id="SM00755">
    <property type="entry name" value="Grip"/>
    <property type="match status" value="1"/>
</dbReference>
<evidence type="ECO:0000313" key="6">
    <source>
        <dbReference type="RefSeq" id="XP_006818909.1"/>
    </source>
</evidence>
<dbReference type="InterPro" id="IPR051952">
    <property type="entry name" value="Golgi-autophagy_related"/>
</dbReference>
<dbReference type="Gene3D" id="1.10.220.60">
    <property type="entry name" value="GRIP domain"/>
    <property type="match status" value="1"/>
</dbReference>
<feature type="coiled-coil region" evidence="2">
    <location>
        <begin position="259"/>
        <end position="435"/>
    </location>
</feature>
<keyword evidence="1 2" id="KW-0175">Coiled coil</keyword>
<dbReference type="RefSeq" id="XP_006818909.1">
    <property type="nucleotide sequence ID" value="XM_006818846.1"/>
</dbReference>
<feature type="coiled-coil region" evidence="2">
    <location>
        <begin position="532"/>
        <end position="729"/>
    </location>
</feature>
<evidence type="ECO:0000313" key="5">
    <source>
        <dbReference type="Proteomes" id="UP000694865"/>
    </source>
</evidence>
<gene>
    <name evidence="6" type="primary">LOC102809490</name>
</gene>
<name>A0ABM0MFW8_SACKO</name>
<dbReference type="Proteomes" id="UP000694865">
    <property type="component" value="Unplaced"/>
</dbReference>